<evidence type="ECO:0000313" key="6">
    <source>
        <dbReference type="EMBL" id="CAD1826944.1"/>
    </source>
</evidence>
<keyword evidence="4" id="KW-0732">Signal</keyword>
<dbReference type="InterPro" id="IPR003245">
    <property type="entry name" value="Phytocyanin_dom"/>
</dbReference>
<dbReference type="AlphaFoldDB" id="A0A6V7P8B3"/>
<evidence type="ECO:0000256" key="2">
    <source>
        <dbReference type="ARBA" id="ARBA00023180"/>
    </source>
</evidence>
<keyword evidence="2" id="KW-0325">Glycoprotein</keyword>
<dbReference type="PANTHER" id="PTHR33021">
    <property type="entry name" value="BLUE COPPER PROTEIN"/>
    <property type="match status" value="1"/>
</dbReference>
<proteinExistence type="predicted"/>
<dbReference type="Pfam" id="PF02298">
    <property type="entry name" value="Cu_bind_like"/>
    <property type="match status" value="1"/>
</dbReference>
<dbReference type="EMBL" id="LR862146">
    <property type="protein sequence ID" value="CAD1826944.1"/>
    <property type="molecule type" value="Genomic_DNA"/>
</dbReference>
<dbReference type="CDD" id="cd04216">
    <property type="entry name" value="Phytocyanin"/>
    <property type="match status" value="1"/>
</dbReference>
<dbReference type="InterPro" id="IPR008972">
    <property type="entry name" value="Cupredoxin"/>
</dbReference>
<name>A0A6V7P8B3_ANACO</name>
<dbReference type="PANTHER" id="PTHR33021:SF193">
    <property type="entry name" value="OS06G0218600 PROTEIN"/>
    <property type="match status" value="1"/>
</dbReference>
<feature type="chain" id="PRO_5027601349" description="Phytocyanin domain-containing protein" evidence="4">
    <location>
        <begin position="24"/>
        <end position="222"/>
    </location>
</feature>
<feature type="region of interest" description="Disordered" evidence="3">
    <location>
        <begin position="122"/>
        <end position="158"/>
    </location>
</feature>
<dbReference type="GO" id="GO:0009055">
    <property type="term" value="F:electron transfer activity"/>
    <property type="evidence" value="ECO:0007669"/>
    <property type="project" value="InterPro"/>
</dbReference>
<sequence>MVCYTALALSALLLMSCASWGSATVYTVGDSSGWTLGVDYSAWNSGKTFVVGDSLAFNYAPGAHTVNEVSSGDYSSCSTSKAISSDNSGSTTVPLTTSGTRYFVCGVAGHCGGGMKLAVNVAPGSSSSSPSTPSTTPSTTPTTPPPPPSPPLHHHPFHHLPLHHLQHSLLRRHRHRRRTRFLGNAGGFRREPALGPARVETVLDRSPYPILSSLFLSFEAFA</sequence>
<dbReference type="PROSITE" id="PS51485">
    <property type="entry name" value="PHYTOCYANIN"/>
    <property type="match status" value="1"/>
</dbReference>
<dbReference type="SUPFAM" id="SSF49503">
    <property type="entry name" value="Cupredoxins"/>
    <property type="match status" value="1"/>
</dbReference>
<accession>A0A6V7P8B3</accession>
<dbReference type="Gene3D" id="2.60.40.420">
    <property type="entry name" value="Cupredoxins - blue copper proteins"/>
    <property type="match status" value="1"/>
</dbReference>
<evidence type="ECO:0000256" key="4">
    <source>
        <dbReference type="SAM" id="SignalP"/>
    </source>
</evidence>
<keyword evidence="1" id="KW-0479">Metal-binding</keyword>
<organism evidence="6">
    <name type="scientific">Ananas comosus var. bracteatus</name>
    <name type="common">red pineapple</name>
    <dbReference type="NCBI Taxonomy" id="296719"/>
    <lineage>
        <taxon>Eukaryota</taxon>
        <taxon>Viridiplantae</taxon>
        <taxon>Streptophyta</taxon>
        <taxon>Embryophyta</taxon>
        <taxon>Tracheophyta</taxon>
        <taxon>Spermatophyta</taxon>
        <taxon>Magnoliopsida</taxon>
        <taxon>Liliopsida</taxon>
        <taxon>Poales</taxon>
        <taxon>Bromeliaceae</taxon>
        <taxon>Bromelioideae</taxon>
        <taxon>Ananas</taxon>
    </lineage>
</organism>
<evidence type="ECO:0000259" key="5">
    <source>
        <dbReference type="PROSITE" id="PS51485"/>
    </source>
</evidence>
<evidence type="ECO:0000256" key="3">
    <source>
        <dbReference type="SAM" id="MobiDB-lite"/>
    </source>
</evidence>
<dbReference type="FunFam" id="2.60.40.420:FF:000003">
    <property type="entry name" value="Blue copper"/>
    <property type="match status" value="1"/>
</dbReference>
<feature type="compositionally biased region" description="Low complexity" evidence="3">
    <location>
        <begin position="125"/>
        <end position="141"/>
    </location>
</feature>
<reference evidence="6" key="1">
    <citation type="submission" date="2020-07" db="EMBL/GenBank/DDBJ databases">
        <authorList>
            <person name="Lin J."/>
        </authorList>
    </citation>
    <scope>NUCLEOTIDE SEQUENCE</scope>
</reference>
<dbReference type="GO" id="GO:0046872">
    <property type="term" value="F:metal ion binding"/>
    <property type="evidence" value="ECO:0007669"/>
    <property type="project" value="UniProtKB-KW"/>
</dbReference>
<feature type="signal peptide" evidence="4">
    <location>
        <begin position="1"/>
        <end position="23"/>
    </location>
</feature>
<evidence type="ECO:0000256" key="1">
    <source>
        <dbReference type="ARBA" id="ARBA00022723"/>
    </source>
</evidence>
<protein>
    <recommendedName>
        <fullName evidence="5">Phytocyanin domain-containing protein</fullName>
    </recommendedName>
</protein>
<feature type="compositionally biased region" description="Pro residues" evidence="3">
    <location>
        <begin position="142"/>
        <end position="151"/>
    </location>
</feature>
<dbReference type="GO" id="GO:0005886">
    <property type="term" value="C:plasma membrane"/>
    <property type="evidence" value="ECO:0007669"/>
    <property type="project" value="TreeGrafter"/>
</dbReference>
<dbReference type="InterPro" id="IPR039391">
    <property type="entry name" value="Phytocyanin-like"/>
</dbReference>
<feature type="domain" description="Phytocyanin" evidence="5">
    <location>
        <begin position="24"/>
        <end position="123"/>
    </location>
</feature>
<gene>
    <name evidence="6" type="ORF">CB5_LOCUS10155</name>
</gene>